<sequence>MVKRRAEAKAHGRWLQGKSQSERSKPPLSLASRSSSSLASSSLYTQYDDGELATDSTLDPKAIARRKLKKNRDKSQFNTRVSTYGELASQFLELSGGPKNPFRDSAELGEKESTVRSAGAFAVVQSKASHASKSRSQLVQAVAKSVKSHRLASSSKIRLLAEFSEIVVTPPNNLPGHAAVTALAKSLVDTASSNPNPAVISRNQFVGVVMAQLDHVDQQKAHQLYSCFDPSGREKMEFMEFLCCVLAVHRPSMNSLTSGHYSYARDYMPSIPIIVRGVEVFDNGRGGVTKHELRKILKSVCISAEERGAVDAQVDQIHKLLQVPFEQFTTPKIISMDEIIGRQGLLVRNSFVLDEYQRQLLKLQQEVQEVKDWMKEHRIGPRM</sequence>
<evidence type="ECO:0000313" key="2">
    <source>
        <dbReference type="EMBL" id="GMI30128.1"/>
    </source>
</evidence>
<comment type="caution">
    <text evidence="2">The sequence shown here is derived from an EMBL/GenBank/DDBJ whole genome shotgun (WGS) entry which is preliminary data.</text>
</comment>
<dbReference type="EMBL" id="BRYB01001637">
    <property type="protein sequence ID" value="GMI30128.1"/>
    <property type="molecule type" value="Genomic_DNA"/>
</dbReference>
<feature type="compositionally biased region" description="Low complexity" evidence="1">
    <location>
        <begin position="26"/>
        <end position="39"/>
    </location>
</feature>
<dbReference type="SUPFAM" id="SSF47473">
    <property type="entry name" value="EF-hand"/>
    <property type="match status" value="1"/>
</dbReference>
<feature type="compositionally biased region" description="Basic and acidic residues" evidence="1">
    <location>
        <begin position="1"/>
        <end position="10"/>
    </location>
</feature>
<keyword evidence="3" id="KW-1185">Reference proteome</keyword>
<evidence type="ECO:0000313" key="3">
    <source>
        <dbReference type="Proteomes" id="UP001165060"/>
    </source>
</evidence>
<name>A0ABQ6MQI8_9STRA</name>
<dbReference type="InterPro" id="IPR011992">
    <property type="entry name" value="EF-hand-dom_pair"/>
</dbReference>
<accession>A0ABQ6MQI8</accession>
<evidence type="ECO:0000256" key="1">
    <source>
        <dbReference type="SAM" id="MobiDB-lite"/>
    </source>
</evidence>
<dbReference type="Proteomes" id="UP001165060">
    <property type="component" value="Unassembled WGS sequence"/>
</dbReference>
<organism evidence="2 3">
    <name type="scientific">Tetraparma gracilis</name>
    <dbReference type="NCBI Taxonomy" id="2962635"/>
    <lineage>
        <taxon>Eukaryota</taxon>
        <taxon>Sar</taxon>
        <taxon>Stramenopiles</taxon>
        <taxon>Ochrophyta</taxon>
        <taxon>Bolidophyceae</taxon>
        <taxon>Parmales</taxon>
        <taxon>Triparmaceae</taxon>
        <taxon>Tetraparma</taxon>
    </lineage>
</organism>
<gene>
    <name evidence="2" type="ORF">TeGR_g12738</name>
</gene>
<proteinExistence type="predicted"/>
<feature type="region of interest" description="Disordered" evidence="1">
    <location>
        <begin position="1"/>
        <end position="39"/>
    </location>
</feature>
<reference evidence="2 3" key="1">
    <citation type="journal article" date="2023" name="Commun. Biol.">
        <title>Genome analysis of Parmales, the sister group of diatoms, reveals the evolutionary specialization of diatoms from phago-mixotrophs to photoautotrophs.</title>
        <authorList>
            <person name="Ban H."/>
            <person name="Sato S."/>
            <person name="Yoshikawa S."/>
            <person name="Yamada K."/>
            <person name="Nakamura Y."/>
            <person name="Ichinomiya M."/>
            <person name="Sato N."/>
            <person name="Blanc-Mathieu R."/>
            <person name="Endo H."/>
            <person name="Kuwata A."/>
            <person name="Ogata H."/>
        </authorList>
    </citation>
    <scope>NUCLEOTIDE SEQUENCE [LARGE SCALE GENOMIC DNA]</scope>
</reference>
<protein>
    <submittedName>
        <fullName evidence="2">Uncharacterized protein</fullName>
    </submittedName>
</protein>